<feature type="chain" id="PRO_5027105642" evidence="1">
    <location>
        <begin position="23"/>
        <end position="195"/>
    </location>
</feature>
<evidence type="ECO:0000313" key="2">
    <source>
        <dbReference type="EMBL" id="NER19077.1"/>
    </source>
</evidence>
<gene>
    <name evidence="2" type="ORF">GWK10_17815</name>
</gene>
<feature type="signal peptide" evidence="1">
    <location>
        <begin position="1"/>
        <end position="22"/>
    </location>
</feature>
<keyword evidence="1" id="KW-0732">Signal</keyword>
<evidence type="ECO:0000313" key="3">
    <source>
        <dbReference type="Proteomes" id="UP000474296"/>
    </source>
</evidence>
<dbReference type="Gene3D" id="2.60.120.260">
    <property type="entry name" value="Galactose-binding domain-like"/>
    <property type="match status" value="1"/>
</dbReference>
<evidence type="ECO:0000256" key="1">
    <source>
        <dbReference type="SAM" id="SignalP"/>
    </source>
</evidence>
<comment type="caution">
    <text evidence="2">The sequence shown here is derived from an EMBL/GenBank/DDBJ whole genome shotgun (WGS) entry which is preliminary data.</text>
</comment>
<proteinExistence type="predicted"/>
<dbReference type="RefSeq" id="WP_164033763.1">
    <property type="nucleotide sequence ID" value="NZ_JAABOQ010000009.1"/>
</dbReference>
<name>A0A6M0CUA6_9FLAO</name>
<dbReference type="AlphaFoldDB" id="A0A6M0CUA6"/>
<dbReference type="EMBL" id="JAABOQ010000009">
    <property type="protein sequence ID" value="NER19077.1"/>
    <property type="molecule type" value="Genomic_DNA"/>
</dbReference>
<accession>A0A6M0CUA6</accession>
<keyword evidence="3" id="KW-1185">Reference proteome</keyword>
<dbReference type="Proteomes" id="UP000474296">
    <property type="component" value="Unassembled WGS sequence"/>
</dbReference>
<sequence>MKKFKTVTSCLALIFFLQQTEAQESTDKEWTAVSQYINVNEYIGKEFRLSADAKVDLHDSNPWAGVWARVDLSNGKIGFFENMGQNPIVENRWKRYSISGTIDKEGTHLFFGAVVGGSGTFWFDNFQLEILVNGDWIEIPVENAQFEKEANDNVMPKWVEGIRFFDIWRATNYEISSSTETNMNKGFSLQIRSQK</sequence>
<protein>
    <submittedName>
        <fullName evidence="2">Uncharacterized protein</fullName>
    </submittedName>
</protein>
<organism evidence="2 3">
    <name type="scientific">Spongiivirga citrea</name>
    <dbReference type="NCBI Taxonomy" id="1481457"/>
    <lineage>
        <taxon>Bacteria</taxon>
        <taxon>Pseudomonadati</taxon>
        <taxon>Bacteroidota</taxon>
        <taxon>Flavobacteriia</taxon>
        <taxon>Flavobacteriales</taxon>
        <taxon>Flavobacteriaceae</taxon>
        <taxon>Spongiivirga</taxon>
    </lineage>
</organism>
<reference evidence="2 3" key="1">
    <citation type="submission" date="2020-01" db="EMBL/GenBank/DDBJ databases">
        <title>Spongiivirga citrea KCTC 32990T.</title>
        <authorList>
            <person name="Wang G."/>
        </authorList>
    </citation>
    <scope>NUCLEOTIDE SEQUENCE [LARGE SCALE GENOMIC DNA]</scope>
    <source>
        <strain evidence="2 3">KCTC 32990</strain>
    </source>
</reference>